<reference evidence="12" key="2">
    <citation type="submission" date="2020-09" db="EMBL/GenBank/DDBJ databases">
        <authorList>
            <person name="Sun Q."/>
            <person name="Zhou Y."/>
        </authorList>
    </citation>
    <scope>NUCLEOTIDE SEQUENCE</scope>
    <source>
        <strain evidence="12">CGMCC 1.15448</strain>
    </source>
</reference>
<dbReference type="InterPro" id="IPR012338">
    <property type="entry name" value="Beta-lactam/transpept-like"/>
</dbReference>
<evidence type="ECO:0000256" key="2">
    <source>
        <dbReference type="ARBA" id="ARBA00011245"/>
    </source>
</evidence>
<dbReference type="Pfam" id="PF00144">
    <property type="entry name" value="Beta-lactamase"/>
    <property type="match status" value="1"/>
</dbReference>
<sequence>MRNLFLLVVIAPCVLRAQGVTLQVSPSGPYTSIQKAADAAHPGDHIVVHAGTYHQQVGIRTPHLAFSAAPGEKVIIDGRNQLPAAFAATQPIDSITIEGFTITRFATPPASMDGEQPGAITTGGGAHWIIRHNTITDIKGSAISIGQPGHPYPESRFNHPAYSDLPTDITTVGHHHITGNTISHCGQSAIFGLLHGSASLIDSNHIEATGGAAIHLALTIDAIIRDNTIKSDTGIFLGPLYQGARITGNTIASSREALRLFDSHGPLLIDNNNITSNITLIGAEANVFVKNTLHNTHITNDTLPMHPWATSSYLPHSLVIKQTIPVLPLENRWDGNTTGIFPLTMQAIEDPAGNPIILTPPVKDTDYTAWPLTRVSPAAHPQPFVHPGALHTAADLQRIKDAVAKGLEPWKTAFTAFAADPASSAGYIPHPVTHVERSLLTGQGKNIGNLEKDGNAAYQNALMYCITGDEAHAKKALEILNGWSSTLQTLDGTDVELGAGICGLKFANAAELMRSAYPSWPAADIQRCQSMLLHIFYPPLRYFAMWAHGNWDLVCMKSMMAIGIFCDDHPLFDRAVDYFYHGPGNGSLRHYIVNDSGQVQESGRDQQHTQLGIGQLAEICQMAWSQGLDLYGADDSRLLLGFEYVARYNLGEDVPFTPYTDVSHRFPASRISEQGRGRLRSIYEMVLNHYQQVGLPSSRLTYTRMAAEKLRPEGPGFGADHPGFGTLLFFQAPADPLMSRINSWIDSGYYDGASLLIVKDTQTVYEHYFGAYTPATVAYIASAGKWLTAATIAAVVDEGRLSWDDKVKKWLPDFTGAKGEATLRQLLSHTAGYPDYQPAGQHPDDYQSLRESVAHIRSLPADTLPGTLFHYGGLAMQVAGRMAELATGKNWETLFEEKIAGPLDMPSTHFTPVDSTPGHNPMLGGGARTTLNDYAHFLAMIAADGVYKQKRILSAEAIRELEANQVKAAHVPPNQYVEHARGDQRTDIYGLGEWREEVDADGNATLLSSPGWAGAYPWIDKTNNSYGIFLAHVNVEKANAAHFSAFYSSPVLPILARHQTTILSPDKNVKVLFYQKDLPSGKRAMYYTLTYKNKPIVEGSKLDIQLDNHLSEEAMALKIDTHTDWCENLTITGISTYTKDTTWQPLYGERNTIPDHYSAAVVHLVKDDNPIYTMDIEFRAYNEGVAFRYFFPENPKGTYYRVVSENTEFHLPPNTKGWFTNWAQGPYTLQPLNDWPGESERPLTLQLDNGLYACLAEGAMTDYSRTKFKLSKEKENTILTSMDDPADLISPIGTPWRLILVGEKPGDLIEHNYLVLNVNAPNRIKEDNWVRPGKEMRLMTQTPNDAFANIDFLVKHKMQYLLLDWKWYGPAFTFSSDATHPVPSVGLPAILQYAEKKGIGVWLYVNMQALYAQSDSLFRVYQHWGVKGVKFGFVQVGSHRWTTWLEEMLKKAAENKIMINIHDDWRPTGEQRSWPNLLTAEGIRGNEEMPDATHNTILPFTRFIAGPADYTLCYYDQRIKTTHAHQLALAAVCYSPLQTLYWYDKPSSSRDEPELEFWDNIPTTWDDTKVLQGFPGQYITVARRKGEEWFIGTLNNNDGRDLRIMLDFLPKGKKYNATVYTDDPNTPTQTHVSLQHRTVDAGTIIETHLLPSGGQAIWLRPIQ</sequence>
<evidence type="ECO:0000313" key="12">
    <source>
        <dbReference type="EMBL" id="GGA98291.1"/>
    </source>
</evidence>
<dbReference type="InterPro" id="IPR013785">
    <property type="entry name" value="Aldolase_TIM"/>
</dbReference>
<comment type="cofactor">
    <cofactor evidence="1">
        <name>Ca(2+)</name>
        <dbReference type="ChEBI" id="CHEBI:29108"/>
    </cofactor>
</comment>
<dbReference type="InterPro" id="IPR001466">
    <property type="entry name" value="Beta-lactam-related"/>
</dbReference>
<feature type="domain" description="Right handed beta helix" evidence="9">
    <location>
        <begin position="120"/>
        <end position="274"/>
    </location>
</feature>
<evidence type="ECO:0000259" key="7">
    <source>
        <dbReference type="Pfam" id="PF05426"/>
    </source>
</evidence>
<comment type="subunit">
    <text evidence="2">Monomer.</text>
</comment>
<dbReference type="Gene3D" id="2.160.20.10">
    <property type="entry name" value="Single-stranded right-handed beta-helix, Pectin lyase-like"/>
    <property type="match status" value="1"/>
</dbReference>
<proteinExistence type="predicted"/>
<dbReference type="InterPro" id="IPR008929">
    <property type="entry name" value="Chondroitin_lyas"/>
</dbReference>
<evidence type="ECO:0000256" key="1">
    <source>
        <dbReference type="ARBA" id="ARBA00001913"/>
    </source>
</evidence>
<dbReference type="InterPro" id="IPR006626">
    <property type="entry name" value="PbH1"/>
</dbReference>
<dbReference type="Pfam" id="PF05426">
    <property type="entry name" value="Alginate_lyase"/>
    <property type="match status" value="1"/>
</dbReference>
<dbReference type="EMBL" id="BMJC01000002">
    <property type="protein sequence ID" value="GGA98291.1"/>
    <property type="molecule type" value="Genomic_DNA"/>
</dbReference>
<evidence type="ECO:0000259" key="6">
    <source>
        <dbReference type="Pfam" id="PF00144"/>
    </source>
</evidence>
<dbReference type="InterPro" id="IPR008397">
    <property type="entry name" value="Alginate_lyase_dom"/>
</dbReference>
<organism evidence="12 13">
    <name type="scientific">Puia dinghuensis</name>
    <dbReference type="NCBI Taxonomy" id="1792502"/>
    <lineage>
        <taxon>Bacteria</taxon>
        <taxon>Pseudomonadati</taxon>
        <taxon>Bacteroidota</taxon>
        <taxon>Chitinophagia</taxon>
        <taxon>Chitinophagales</taxon>
        <taxon>Chitinophagaceae</taxon>
        <taxon>Puia</taxon>
    </lineage>
</organism>
<dbReference type="Pfam" id="PF13229">
    <property type="entry name" value="Beta_helix"/>
    <property type="match status" value="1"/>
</dbReference>
<dbReference type="PANTHER" id="PTHR35803">
    <property type="entry name" value="GLUCAN 1,4-ALPHA-GLUCOSIDASE SUSB-RELATED"/>
    <property type="match status" value="1"/>
</dbReference>
<dbReference type="GO" id="GO:0016829">
    <property type="term" value="F:lyase activity"/>
    <property type="evidence" value="ECO:0007669"/>
    <property type="project" value="UniProtKB-KW"/>
</dbReference>
<dbReference type="InterPro" id="IPR039448">
    <property type="entry name" value="Beta_helix"/>
</dbReference>
<feature type="domain" description="Alginate lyase" evidence="7">
    <location>
        <begin position="445"/>
        <end position="650"/>
    </location>
</feature>
<dbReference type="PANTHER" id="PTHR35803:SF3">
    <property type="entry name" value="ALPHA-GLUCOSIDASE"/>
    <property type="match status" value="1"/>
</dbReference>
<dbReference type="InterPro" id="IPR012334">
    <property type="entry name" value="Pectin_lyas_fold"/>
</dbReference>
<dbReference type="SUPFAM" id="SSF51445">
    <property type="entry name" value="(Trans)glycosidases"/>
    <property type="match status" value="1"/>
</dbReference>
<dbReference type="InterPro" id="IPR029486">
    <property type="entry name" value="GH97_N"/>
</dbReference>
<dbReference type="SUPFAM" id="SSF56601">
    <property type="entry name" value="beta-lactamase/transpeptidase-like"/>
    <property type="match status" value="1"/>
</dbReference>
<evidence type="ECO:0000259" key="9">
    <source>
        <dbReference type="Pfam" id="PF13229"/>
    </source>
</evidence>
<evidence type="ECO:0000256" key="4">
    <source>
        <dbReference type="ARBA" id="ARBA00022837"/>
    </source>
</evidence>
<dbReference type="InterPro" id="IPR014718">
    <property type="entry name" value="GH-type_carb-bd"/>
</dbReference>
<keyword evidence="4" id="KW-0106">Calcium</keyword>
<dbReference type="Pfam" id="PF14509">
    <property type="entry name" value="GH97_C"/>
    <property type="match status" value="1"/>
</dbReference>
<dbReference type="InterPro" id="IPR052720">
    <property type="entry name" value="Glycosyl_hydrolase_97"/>
</dbReference>
<feature type="domain" description="Glycosyl-hydrolase 97 catalytic" evidence="8">
    <location>
        <begin position="1349"/>
        <end position="1483"/>
    </location>
</feature>
<keyword evidence="13" id="KW-1185">Reference proteome</keyword>
<evidence type="ECO:0000259" key="11">
    <source>
        <dbReference type="Pfam" id="PF14509"/>
    </source>
</evidence>
<dbReference type="Pfam" id="PF10566">
    <property type="entry name" value="Glyco_hydro_97"/>
    <property type="match status" value="1"/>
</dbReference>
<dbReference type="InterPro" id="IPR019563">
    <property type="entry name" value="GH97_catalytic"/>
</dbReference>
<dbReference type="InterPro" id="IPR029483">
    <property type="entry name" value="GH97_C"/>
</dbReference>
<dbReference type="Gene3D" id="3.20.20.70">
    <property type="entry name" value="Aldolase class I"/>
    <property type="match status" value="1"/>
</dbReference>
<dbReference type="GO" id="GO:0030246">
    <property type="term" value="F:carbohydrate binding"/>
    <property type="evidence" value="ECO:0007669"/>
    <property type="project" value="InterPro"/>
</dbReference>
<feature type="domain" description="Glycosyl-hydrolase 97 C-terminal oligomerisation" evidence="11">
    <location>
        <begin position="1564"/>
        <end position="1659"/>
    </location>
</feature>
<gene>
    <name evidence="12" type="ORF">GCM10011511_22000</name>
</gene>
<dbReference type="InterPro" id="IPR011050">
    <property type="entry name" value="Pectin_lyase_fold/virulence"/>
</dbReference>
<dbReference type="RefSeq" id="WP_188931443.1">
    <property type="nucleotide sequence ID" value="NZ_BMJC01000002.1"/>
</dbReference>
<dbReference type="Gene3D" id="3.40.710.10">
    <property type="entry name" value="DD-peptidase/beta-lactamase superfamily"/>
    <property type="match status" value="1"/>
</dbReference>
<dbReference type="InterPro" id="IPR017853">
    <property type="entry name" value="GH"/>
</dbReference>
<name>A0A8J2UCJ4_9BACT</name>
<comment type="caution">
    <text evidence="12">The sequence shown here is derived from an EMBL/GenBank/DDBJ whole genome shotgun (WGS) entry which is preliminary data.</text>
</comment>
<feature type="domain" description="Beta-lactamase-related" evidence="6">
    <location>
        <begin position="751"/>
        <end position="1036"/>
    </location>
</feature>
<dbReference type="SMART" id="SM00710">
    <property type="entry name" value="PbH1"/>
    <property type="match status" value="7"/>
</dbReference>
<dbReference type="GO" id="GO:0042597">
    <property type="term" value="C:periplasmic space"/>
    <property type="evidence" value="ECO:0007669"/>
    <property type="project" value="InterPro"/>
</dbReference>
<dbReference type="SUPFAM" id="SSF51126">
    <property type="entry name" value="Pectin lyase-like"/>
    <property type="match status" value="1"/>
</dbReference>
<dbReference type="SUPFAM" id="SSF48230">
    <property type="entry name" value="Chondroitin AC/alginate lyase"/>
    <property type="match status" value="1"/>
</dbReference>
<evidence type="ECO:0000256" key="5">
    <source>
        <dbReference type="ARBA" id="ARBA00023239"/>
    </source>
</evidence>
<protein>
    <submittedName>
        <fullName evidence="12">Uncharacterized protein</fullName>
    </submittedName>
</protein>
<evidence type="ECO:0000259" key="10">
    <source>
        <dbReference type="Pfam" id="PF14508"/>
    </source>
</evidence>
<evidence type="ECO:0000259" key="8">
    <source>
        <dbReference type="Pfam" id="PF10566"/>
    </source>
</evidence>
<dbReference type="Gene3D" id="2.70.98.10">
    <property type="match status" value="1"/>
</dbReference>
<evidence type="ECO:0000256" key="3">
    <source>
        <dbReference type="ARBA" id="ARBA00022729"/>
    </source>
</evidence>
<feature type="domain" description="Glycosyl-hydrolase 97 N-terminal" evidence="10">
    <location>
        <begin position="1063"/>
        <end position="1321"/>
    </location>
</feature>
<dbReference type="Pfam" id="PF14508">
    <property type="entry name" value="GH97_N"/>
    <property type="match status" value="1"/>
</dbReference>
<dbReference type="Gene3D" id="1.50.10.100">
    <property type="entry name" value="Chondroitin AC/alginate lyase"/>
    <property type="match status" value="1"/>
</dbReference>
<dbReference type="Proteomes" id="UP000607559">
    <property type="component" value="Unassembled WGS sequence"/>
</dbReference>
<accession>A0A8J2UCJ4</accession>
<keyword evidence="3" id="KW-0732">Signal</keyword>
<keyword evidence="5" id="KW-0456">Lyase</keyword>
<evidence type="ECO:0000313" key="13">
    <source>
        <dbReference type="Proteomes" id="UP000607559"/>
    </source>
</evidence>
<reference evidence="12" key="1">
    <citation type="journal article" date="2014" name="Int. J. Syst. Evol. Microbiol.">
        <title>Complete genome sequence of Corynebacterium casei LMG S-19264T (=DSM 44701T), isolated from a smear-ripened cheese.</title>
        <authorList>
            <consortium name="US DOE Joint Genome Institute (JGI-PGF)"/>
            <person name="Walter F."/>
            <person name="Albersmeier A."/>
            <person name="Kalinowski J."/>
            <person name="Ruckert C."/>
        </authorList>
    </citation>
    <scope>NUCLEOTIDE SEQUENCE</scope>
    <source>
        <strain evidence="12">CGMCC 1.15448</strain>
    </source>
</reference>